<accession>A0AAX3YM59</accession>
<dbReference type="InterPro" id="IPR013630">
    <property type="entry name" value="Methyltransf_Zn-bd_dom_put"/>
</dbReference>
<dbReference type="Proteomes" id="UP001066327">
    <property type="component" value="Unassembled WGS sequence"/>
</dbReference>
<sequence>MICRGCAGSDTVRVLDLGRMPAADHFPPAWSAIDSRESAHPLAMELCRQCGLAQLADDDTTPEEPRGVEPLALRNQAADAVRTVAESGFLSGDTVLEFGSPHGGSWLGLLADRGFRPPPPGRPASVVLDCFGLMHEGHQRAALAERVSTTASDGTLLLQFHSLAAIVTHGQWNALRHGHYAYYSLTALQRMLGDVGMSLSSAWEFDLYGGTVLVAARHGVRSDTSHTVRRILAAENAMGVCKPRSIRHLQQAADDHVSSLRTWLAAMAGRGQRVYAYGAASRAVALFRRAGVDRRVLCAVADASRAKQGRRMPGTDVPIISPAQLLADDPDVVLLTVADLLPEVQSQFPGLTGKWVVDIADGERQQPGWNKLRTYPAV</sequence>
<proteinExistence type="predicted"/>
<dbReference type="Gene3D" id="6.20.50.110">
    <property type="entry name" value="Methyltransferase, zinc-binding domain"/>
    <property type="match status" value="1"/>
</dbReference>
<dbReference type="EMBL" id="JAPWIS010000001">
    <property type="protein sequence ID" value="MCZ4582209.1"/>
    <property type="molecule type" value="Genomic_DNA"/>
</dbReference>
<keyword evidence="4" id="KW-0808">Transferase</keyword>
<dbReference type="Pfam" id="PF08421">
    <property type="entry name" value="Methyltransf_13"/>
    <property type="match status" value="1"/>
</dbReference>
<organism evidence="4 6">
    <name type="scientific">Rhodococcus opacus</name>
    <name type="common">Nocardia opaca</name>
    <dbReference type="NCBI Taxonomy" id="37919"/>
    <lineage>
        <taxon>Bacteria</taxon>
        <taxon>Bacillati</taxon>
        <taxon>Actinomycetota</taxon>
        <taxon>Actinomycetes</taxon>
        <taxon>Mycobacteriales</taxon>
        <taxon>Nocardiaceae</taxon>
        <taxon>Rhodococcus</taxon>
    </lineage>
</organism>
<dbReference type="Gene3D" id="3.40.50.150">
    <property type="entry name" value="Vaccinia Virus protein VP39"/>
    <property type="match status" value="1"/>
</dbReference>
<feature type="domain" description="C-methyltransferase" evidence="2">
    <location>
        <begin position="207"/>
        <end position="357"/>
    </location>
</feature>
<dbReference type="EMBL" id="CP130953">
    <property type="protein sequence ID" value="WLF49381.1"/>
    <property type="molecule type" value="Genomic_DNA"/>
</dbReference>
<evidence type="ECO:0000313" key="6">
    <source>
        <dbReference type="Proteomes" id="UP001231166"/>
    </source>
</evidence>
<dbReference type="InterPro" id="IPR038576">
    <property type="entry name" value="Methyltransf_Zn-bd_dom_put_sf"/>
</dbReference>
<dbReference type="GO" id="GO:0032259">
    <property type="term" value="P:methylation"/>
    <property type="evidence" value="ECO:0007669"/>
    <property type="project" value="UniProtKB-KW"/>
</dbReference>
<evidence type="ECO:0000313" key="3">
    <source>
        <dbReference type="EMBL" id="MCZ4582209.1"/>
    </source>
</evidence>
<dbReference type="InterPro" id="IPR029063">
    <property type="entry name" value="SAM-dependent_MTases_sf"/>
</dbReference>
<dbReference type="Pfam" id="PF08484">
    <property type="entry name" value="Methyltransf_14"/>
    <property type="match status" value="1"/>
</dbReference>
<keyword evidence="4" id="KW-0489">Methyltransferase</keyword>
<reference evidence="4" key="2">
    <citation type="submission" date="2023-07" db="EMBL/GenBank/DDBJ databases">
        <title>Genomic analysis of Rhodococcus opacus VOC-14 with glycol ethers degradation activity.</title>
        <authorList>
            <person name="Narkevich D.A."/>
            <person name="Hlushen A.M."/>
            <person name="Akhremchuk A.E."/>
            <person name="Sikolenko M.A."/>
            <person name="Valentovich L.N."/>
        </authorList>
    </citation>
    <scope>NUCLEOTIDE SEQUENCE</scope>
    <source>
        <strain evidence="4">VOC-14</strain>
    </source>
</reference>
<gene>
    <name evidence="3" type="ORF">O4328_00715</name>
    <name evidence="4" type="ORF">Q5707_10490</name>
</gene>
<dbReference type="Gene3D" id="3.40.50.720">
    <property type="entry name" value="NAD(P)-binding Rossmann-like Domain"/>
    <property type="match status" value="1"/>
</dbReference>
<dbReference type="GO" id="GO:0008168">
    <property type="term" value="F:methyltransferase activity"/>
    <property type="evidence" value="ECO:0007669"/>
    <property type="project" value="UniProtKB-KW"/>
</dbReference>
<keyword evidence="5" id="KW-1185">Reference proteome</keyword>
<dbReference type="InterPro" id="IPR013691">
    <property type="entry name" value="MeTrfase_14"/>
</dbReference>
<evidence type="ECO:0000259" key="1">
    <source>
        <dbReference type="Pfam" id="PF08421"/>
    </source>
</evidence>
<protein>
    <submittedName>
        <fullName evidence="4">Methyltransferase domain-containing protein</fullName>
    </submittedName>
</protein>
<reference evidence="3" key="1">
    <citation type="submission" date="2022-12" db="EMBL/GenBank/DDBJ databases">
        <authorList>
            <person name="Krivoruchko A.V."/>
            <person name="Elkin A."/>
        </authorList>
    </citation>
    <scope>NUCLEOTIDE SEQUENCE</scope>
    <source>
        <strain evidence="3">IEGM 249</strain>
    </source>
</reference>
<dbReference type="AlphaFoldDB" id="A0AAX3YM59"/>
<evidence type="ECO:0000313" key="5">
    <source>
        <dbReference type="Proteomes" id="UP001066327"/>
    </source>
</evidence>
<dbReference type="Proteomes" id="UP001231166">
    <property type="component" value="Chromosome"/>
</dbReference>
<name>A0AAX3YM59_RHOOP</name>
<feature type="domain" description="Methyltransferase putative zinc binding" evidence="1">
    <location>
        <begin position="3"/>
        <end position="57"/>
    </location>
</feature>
<dbReference type="RefSeq" id="WP_054246048.1">
    <property type="nucleotide sequence ID" value="NZ_CP082160.1"/>
</dbReference>
<evidence type="ECO:0000313" key="4">
    <source>
        <dbReference type="EMBL" id="WLF49381.1"/>
    </source>
</evidence>
<dbReference type="SUPFAM" id="SSF53335">
    <property type="entry name" value="S-adenosyl-L-methionine-dependent methyltransferases"/>
    <property type="match status" value="1"/>
</dbReference>
<evidence type="ECO:0000259" key="2">
    <source>
        <dbReference type="Pfam" id="PF08484"/>
    </source>
</evidence>